<comment type="caution">
    <text evidence="2">The sequence shown here is derived from an EMBL/GenBank/DDBJ whole genome shotgun (WGS) entry which is preliminary data.</text>
</comment>
<dbReference type="AlphaFoldDB" id="A0ABD2ST94"/>
<evidence type="ECO:0000313" key="2">
    <source>
        <dbReference type="EMBL" id="KAL3347052.1"/>
    </source>
</evidence>
<protein>
    <submittedName>
        <fullName evidence="2">Uncharacterized protein</fullName>
    </submittedName>
</protein>
<dbReference type="EMBL" id="JBJKTR010000014">
    <property type="protein sequence ID" value="KAL3347052.1"/>
    <property type="molecule type" value="Genomic_DNA"/>
</dbReference>
<reference evidence="2 3" key="1">
    <citation type="submission" date="2024-05" db="EMBL/GenBank/DDBJ databases">
        <title>De novo assembly of an allotetraploid wild potato.</title>
        <authorList>
            <person name="Hosaka A.J."/>
        </authorList>
    </citation>
    <scope>NUCLEOTIDE SEQUENCE [LARGE SCALE GENOMIC DNA]</scope>
    <source>
        <tissue evidence="2">Young leaves</tissue>
    </source>
</reference>
<feature type="region of interest" description="Disordered" evidence="1">
    <location>
        <begin position="64"/>
        <end position="83"/>
    </location>
</feature>
<dbReference type="Proteomes" id="UP001627284">
    <property type="component" value="Unassembled WGS sequence"/>
</dbReference>
<organism evidence="2 3">
    <name type="scientific">Solanum stoloniferum</name>
    <dbReference type="NCBI Taxonomy" id="62892"/>
    <lineage>
        <taxon>Eukaryota</taxon>
        <taxon>Viridiplantae</taxon>
        <taxon>Streptophyta</taxon>
        <taxon>Embryophyta</taxon>
        <taxon>Tracheophyta</taxon>
        <taxon>Spermatophyta</taxon>
        <taxon>Magnoliopsida</taxon>
        <taxon>eudicotyledons</taxon>
        <taxon>Gunneridae</taxon>
        <taxon>Pentapetalae</taxon>
        <taxon>asterids</taxon>
        <taxon>lamiids</taxon>
        <taxon>Solanales</taxon>
        <taxon>Solanaceae</taxon>
        <taxon>Solanoideae</taxon>
        <taxon>Solaneae</taxon>
        <taxon>Solanum</taxon>
    </lineage>
</organism>
<proteinExistence type="predicted"/>
<sequence length="116" mass="13693">MQDAACCSYIYIYIYIGKGKKKGEILNYEPSCTENMMKWSKYLFLSFDEFDTHFDIEGTTLCQSVSEDQTSSKEKKHREKIDKTRIPSSAKAFQEEMKIWLEQQRPGRKLKCCLYC</sequence>
<evidence type="ECO:0000256" key="1">
    <source>
        <dbReference type="SAM" id="MobiDB-lite"/>
    </source>
</evidence>
<evidence type="ECO:0000313" key="3">
    <source>
        <dbReference type="Proteomes" id="UP001627284"/>
    </source>
</evidence>
<accession>A0ABD2ST94</accession>
<keyword evidence="3" id="KW-1185">Reference proteome</keyword>
<name>A0ABD2ST94_9SOLN</name>
<gene>
    <name evidence="2" type="ORF">AABB24_025461</name>
</gene>